<dbReference type="Proteomes" id="UP000740883">
    <property type="component" value="Unassembled WGS sequence"/>
</dbReference>
<dbReference type="EMBL" id="SBJO01000087">
    <property type="protein sequence ID" value="KAF9763254.1"/>
    <property type="molecule type" value="Genomic_DNA"/>
</dbReference>
<accession>A0A9P6GZ14</accession>
<sequence length="426" mass="51021">MNMLIFIYNLTEILTSEYETLEKDEDILSNYTQRHFIRELEESSQSGSLTKDITEINPKNGNKKSFSAYSEIAGRETESFKRKREEEEVIDKRKCSTMKEIFRLKKIESQSKVFMWETEEHFFLSGRGRLFRQGTFIEVINSVTIYETKKLKQFNSLLMKNITLWALAFEKEHEHISIKENLEISDIEDIMKKFKLEELKYENYYNLKLDYETKYQYERDSTFLFLKKETRVFIEKNSLVSTDNIINHLLYEIRQLDCDISEIRSLVLTIFIFYTVDNLAIINSLRVLICRSFILVRTFNSVDADKKKKATSLVYYHLIKIFYHFIYHEENRNYYLIIKAIKSLKNDIKKNKGFKTPFRESELLIYQIMGLSVYFFEMTFIKPSKLLLKGNEEFKGFFEAINRLYEIGDVLVSNNIRKIDYLDQQD</sequence>
<proteinExistence type="predicted"/>
<comment type="caution">
    <text evidence="1">The sequence shown here is derived from an EMBL/GenBank/DDBJ whole genome shotgun (WGS) entry which is preliminary data.</text>
</comment>
<keyword evidence="2" id="KW-1185">Reference proteome</keyword>
<reference evidence="1 2" key="1">
    <citation type="journal article" date="2020" name="Genome Biol. Evol.">
        <title>Comparative genomics of strictly vertically transmitted, feminizing microsporidia endosymbionts of amphipod crustaceans.</title>
        <authorList>
            <person name="Cormier A."/>
            <person name="Chebbi M.A."/>
            <person name="Giraud I."/>
            <person name="Wattier R."/>
            <person name="Teixeira M."/>
            <person name="Gilbert C."/>
            <person name="Rigaud T."/>
            <person name="Cordaux R."/>
        </authorList>
    </citation>
    <scope>NUCLEOTIDE SEQUENCE [LARGE SCALE GENOMIC DNA]</scope>
    <source>
        <strain evidence="1 2">Ou3-Ou53</strain>
    </source>
</reference>
<gene>
    <name evidence="1" type="ORF">NGRA_1397</name>
</gene>
<organism evidence="1 2">
    <name type="scientific">Nosema granulosis</name>
    <dbReference type="NCBI Taxonomy" id="83296"/>
    <lineage>
        <taxon>Eukaryota</taxon>
        <taxon>Fungi</taxon>
        <taxon>Fungi incertae sedis</taxon>
        <taxon>Microsporidia</taxon>
        <taxon>Nosematidae</taxon>
        <taxon>Nosema</taxon>
    </lineage>
</organism>
<name>A0A9P6GZ14_9MICR</name>
<evidence type="ECO:0000313" key="1">
    <source>
        <dbReference type="EMBL" id="KAF9763254.1"/>
    </source>
</evidence>
<dbReference type="AlphaFoldDB" id="A0A9P6GZ14"/>
<evidence type="ECO:0000313" key="2">
    <source>
        <dbReference type="Proteomes" id="UP000740883"/>
    </source>
</evidence>
<protein>
    <submittedName>
        <fullName evidence="1">Uncharacterized protein</fullName>
    </submittedName>
</protein>
<dbReference type="OrthoDB" id="1751604at2759"/>